<dbReference type="InterPro" id="IPR002110">
    <property type="entry name" value="Ankyrin_rpt"/>
</dbReference>
<dbReference type="PROSITE" id="PS50297">
    <property type="entry name" value="ANK_REP_REGION"/>
    <property type="match status" value="1"/>
</dbReference>
<dbReference type="InterPro" id="IPR001496">
    <property type="entry name" value="SOCS_box"/>
</dbReference>
<dbReference type="EMBL" id="JAODUP010000445">
    <property type="protein sequence ID" value="KAK2149594.1"/>
    <property type="molecule type" value="Genomic_DNA"/>
</dbReference>
<evidence type="ECO:0000256" key="1">
    <source>
        <dbReference type="ARBA" id="ARBA00022737"/>
    </source>
</evidence>
<dbReference type="Pfam" id="PF07525">
    <property type="entry name" value="SOCS_box"/>
    <property type="match status" value="1"/>
</dbReference>
<keyword evidence="1" id="KW-0677">Repeat</keyword>
<dbReference type="PROSITE" id="PS50088">
    <property type="entry name" value="ANK_REPEAT"/>
    <property type="match status" value="1"/>
</dbReference>
<proteinExistence type="predicted"/>
<dbReference type="Gene3D" id="1.25.40.20">
    <property type="entry name" value="Ankyrin repeat-containing domain"/>
    <property type="match status" value="2"/>
</dbReference>
<dbReference type="Pfam" id="PF12796">
    <property type="entry name" value="Ank_2"/>
    <property type="match status" value="2"/>
</dbReference>
<dbReference type="CDD" id="cd03716">
    <property type="entry name" value="SOCS_ASB_like"/>
    <property type="match status" value="1"/>
</dbReference>
<dbReference type="GO" id="GO:0035556">
    <property type="term" value="P:intracellular signal transduction"/>
    <property type="evidence" value="ECO:0007669"/>
    <property type="project" value="InterPro"/>
</dbReference>
<gene>
    <name evidence="5" type="ORF">LSH36_445g01020</name>
</gene>
<name>A0AAD9JB50_9ANNE</name>
<dbReference type="PANTHER" id="PTHR24173">
    <property type="entry name" value="ANKYRIN REPEAT CONTAINING"/>
    <property type="match status" value="1"/>
</dbReference>
<accession>A0AAD9JB50</accession>
<dbReference type="InterPro" id="IPR036036">
    <property type="entry name" value="SOCS_box-like_dom_sf"/>
</dbReference>
<dbReference type="InterPro" id="IPR036770">
    <property type="entry name" value="Ankyrin_rpt-contain_sf"/>
</dbReference>
<evidence type="ECO:0000256" key="3">
    <source>
        <dbReference type="PROSITE-ProRule" id="PRU00023"/>
    </source>
</evidence>
<feature type="repeat" description="ANK" evidence="3">
    <location>
        <begin position="138"/>
        <end position="170"/>
    </location>
</feature>
<evidence type="ECO:0000313" key="5">
    <source>
        <dbReference type="EMBL" id="KAK2149594.1"/>
    </source>
</evidence>
<evidence type="ECO:0000259" key="4">
    <source>
        <dbReference type="PROSITE" id="PS50225"/>
    </source>
</evidence>
<dbReference type="Gene3D" id="1.10.750.20">
    <property type="entry name" value="SOCS box"/>
    <property type="match status" value="1"/>
</dbReference>
<evidence type="ECO:0000313" key="6">
    <source>
        <dbReference type="Proteomes" id="UP001208570"/>
    </source>
</evidence>
<dbReference type="PROSITE" id="PS50225">
    <property type="entry name" value="SOCS"/>
    <property type="match status" value="1"/>
</dbReference>
<evidence type="ECO:0000256" key="2">
    <source>
        <dbReference type="ARBA" id="ARBA00023043"/>
    </source>
</evidence>
<dbReference type="SMART" id="SM00248">
    <property type="entry name" value="ANK"/>
    <property type="match status" value="7"/>
</dbReference>
<comment type="caution">
    <text evidence="5">The sequence shown here is derived from an EMBL/GenBank/DDBJ whole genome shotgun (WGS) entry which is preliminary data.</text>
</comment>
<dbReference type="PANTHER" id="PTHR24173:SF74">
    <property type="entry name" value="ANKYRIN REPEAT DOMAIN-CONTAINING PROTEIN 16"/>
    <property type="match status" value="1"/>
</dbReference>
<dbReference type="Proteomes" id="UP001208570">
    <property type="component" value="Unassembled WGS sequence"/>
</dbReference>
<dbReference type="SUPFAM" id="SSF48403">
    <property type="entry name" value="Ankyrin repeat"/>
    <property type="match status" value="1"/>
</dbReference>
<organism evidence="5 6">
    <name type="scientific">Paralvinella palmiformis</name>
    <dbReference type="NCBI Taxonomy" id="53620"/>
    <lineage>
        <taxon>Eukaryota</taxon>
        <taxon>Metazoa</taxon>
        <taxon>Spiralia</taxon>
        <taxon>Lophotrochozoa</taxon>
        <taxon>Annelida</taxon>
        <taxon>Polychaeta</taxon>
        <taxon>Sedentaria</taxon>
        <taxon>Canalipalpata</taxon>
        <taxon>Terebellida</taxon>
        <taxon>Terebelliformia</taxon>
        <taxon>Alvinellidae</taxon>
        <taxon>Paralvinella</taxon>
    </lineage>
</organism>
<keyword evidence="6" id="KW-1185">Reference proteome</keyword>
<sequence length="738" mass="83592">MTDVSIMQTPTLLPQFVGLPAWPQRFLRSVNSQLNSIYQYCHVVFGTSKYQPQQPSDESVTLARSLFDILNQRCAVDPDDVEGLAEAKSKLRECRDLESLQMVTNVDGYNVLQVAVIHDDRSFLQVLLSEGCDLNSGKCSLPLHLACKLGNSELVEFLLSHGAKPNLETGMCYPKPHTPVRHVPSRFHFLETDIYACDTDQQLPMMYAIQADKVDILQMLMEVYQPKYIWPYHRQPLHHACKYGAFQCIEYLVEGGQQDLHEVDDEGMTPLLHAVKWGKKFAQFLIEAGADIHVLSSQHTTALHELYLHIQDPLELYETTRYLLATGLEHDISVTDVNNNTALHALISQVNCLVNSFPSSRHSEEEQLEFDEQVLTTIELLLINNCDPNVISNSGVTALHKLLLSFDFVISNDPTGITLETLPVREKYKIDFNMLYLSLKVLLRHGGLPNIITGAGRTSLVMLLHSMLNVEPAKMDDYVDGFQRCFLLLCHYGAEPSYSLPTHIATIITLCKFGHKCLSQRNSCVKSMMSDFLKSVLAILLQHGLDSNHCSLRSRREVEGDSGNLLVELVKLARFIRAPSDFDFIHGWVLTSLQWGANPDIEPYPSDSIICHSQSSIYLKTKGSQPVNQYMYHIQDVAPLFEGGHAENLLKLFYYSMDHNALYQCLGNAKFMSRFDPTSNRVPSTIFLKMISKLMSQPRSLKQIARVTIYKSIDRQLNLRVDKLPLPRALKDYLTNVE</sequence>
<protein>
    <recommendedName>
        <fullName evidence="4">SOCS box domain-containing protein</fullName>
    </recommendedName>
</protein>
<feature type="domain" description="SOCS box" evidence="4">
    <location>
        <begin position="696"/>
        <end position="738"/>
    </location>
</feature>
<keyword evidence="2 3" id="KW-0040">ANK repeat</keyword>
<dbReference type="SMART" id="SM00969">
    <property type="entry name" value="SOCS_box"/>
    <property type="match status" value="1"/>
</dbReference>
<dbReference type="SUPFAM" id="SSF158235">
    <property type="entry name" value="SOCS box-like"/>
    <property type="match status" value="1"/>
</dbReference>
<reference evidence="5" key="1">
    <citation type="journal article" date="2023" name="Mol. Biol. Evol.">
        <title>Third-Generation Sequencing Reveals the Adaptive Role of the Epigenome in Three Deep-Sea Polychaetes.</title>
        <authorList>
            <person name="Perez M."/>
            <person name="Aroh O."/>
            <person name="Sun Y."/>
            <person name="Lan Y."/>
            <person name="Juniper S.K."/>
            <person name="Young C.R."/>
            <person name="Angers B."/>
            <person name="Qian P.Y."/>
        </authorList>
    </citation>
    <scope>NUCLEOTIDE SEQUENCE</scope>
    <source>
        <strain evidence="5">P08H-3</strain>
    </source>
</reference>
<dbReference type="AlphaFoldDB" id="A0AAD9JB50"/>